<dbReference type="PANTHER" id="PTHR43817:SF1">
    <property type="entry name" value="HYDROLASE, FAMILY 43, PUTATIVE (AFU_ORTHOLOGUE AFUA_3G01660)-RELATED"/>
    <property type="match status" value="1"/>
</dbReference>
<organism evidence="6 7">
    <name type="scientific">Fibrella rubiginis</name>
    <dbReference type="NCBI Taxonomy" id="2817060"/>
    <lineage>
        <taxon>Bacteria</taxon>
        <taxon>Pseudomonadati</taxon>
        <taxon>Bacteroidota</taxon>
        <taxon>Cytophagia</taxon>
        <taxon>Cytophagales</taxon>
        <taxon>Spirosomataceae</taxon>
        <taxon>Fibrella</taxon>
    </lineage>
</organism>
<proteinExistence type="inferred from homology"/>
<name>A0A939GKZ0_9BACT</name>
<dbReference type="SUPFAM" id="SSF75005">
    <property type="entry name" value="Arabinanase/levansucrase/invertase"/>
    <property type="match status" value="1"/>
</dbReference>
<keyword evidence="3 5" id="KW-0378">Hydrolase</keyword>
<dbReference type="EMBL" id="JAFMYV010000010">
    <property type="protein sequence ID" value="MBO0938646.1"/>
    <property type="molecule type" value="Genomic_DNA"/>
</dbReference>
<evidence type="ECO:0000256" key="3">
    <source>
        <dbReference type="ARBA" id="ARBA00022801"/>
    </source>
</evidence>
<dbReference type="CDD" id="cd18820">
    <property type="entry name" value="GH43_LbAraf43-like"/>
    <property type="match status" value="1"/>
</dbReference>
<gene>
    <name evidence="6" type="ORF">J2I47_18995</name>
</gene>
<evidence type="ECO:0000256" key="2">
    <source>
        <dbReference type="ARBA" id="ARBA00022729"/>
    </source>
</evidence>
<keyword evidence="2" id="KW-0732">Signal</keyword>
<dbReference type="AlphaFoldDB" id="A0A939GKZ0"/>
<dbReference type="PIRSF" id="PIRSF025414">
    <property type="entry name" value="Alpha-L-arabinofuranosidase"/>
    <property type="match status" value="1"/>
</dbReference>
<keyword evidence="7" id="KW-1185">Reference proteome</keyword>
<protein>
    <submittedName>
        <fullName evidence="6">Glycoside hydrolase family 43 protein</fullName>
    </submittedName>
</protein>
<sequence>MPHTPATFTNPLLPYGPDPWVVCHNGYYYYTHSTRTNLTIWKVRQLGELRPDKGKVVWTAPASGPLSANVWAPELHYLDNGKGGHCWYAYLCAADKKTPDKERMFVLENKADDPTQGAWTLKGELKTPDDKWAIDATVTVVEGQLYMAWSGWPGDENGQQNIYMCLMTNPWTCKGERLLLSEPTYPWELHNEDADPQSPRNQLVVNEGPAFLRHGDQLFLAYSASGCWTDEYAIGLLMAPLSSNLMDIRSWTKRTEPVFKTSVHNGVYGPGHGCFFCTESGQTWLLYHANPGPGKGCENERSPRLQRIHWHHDGLPDFGIPTAEGRVVEIDV</sequence>
<dbReference type="Gene3D" id="2.115.10.20">
    <property type="entry name" value="Glycosyl hydrolase domain, family 43"/>
    <property type="match status" value="1"/>
</dbReference>
<dbReference type="InterPro" id="IPR023296">
    <property type="entry name" value="Glyco_hydro_beta-prop_sf"/>
</dbReference>
<dbReference type="InterPro" id="IPR006710">
    <property type="entry name" value="Glyco_hydro_43"/>
</dbReference>
<evidence type="ECO:0000313" key="7">
    <source>
        <dbReference type="Proteomes" id="UP000664034"/>
    </source>
</evidence>
<dbReference type="RefSeq" id="WP_207366179.1">
    <property type="nucleotide sequence ID" value="NZ_JAFMYV010000010.1"/>
</dbReference>
<dbReference type="InterPro" id="IPR016828">
    <property type="entry name" value="Alpha-L-arabinofuranosidase"/>
</dbReference>
<evidence type="ECO:0000256" key="1">
    <source>
        <dbReference type="ARBA" id="ARBA00009865"/>
    </source>
</evidence>
<comment type="similarity">
    <text evidence="1 5">Belongs to the glycosyl hydrolase 43 family.</text>
</comment>
<evidence type="ECO:0000313" key="6">
    <source>
        <dbReference type="EMBL" id="MBO0938646.1"/>
    </source>
</evidence>
<keyword evidence="4 5" id="KW-0326">Glycosidase</keyword>
<dbReference type="GO" id="GO:0004553">
    <property type="term" value="F:hydrolase activity, hydrolyzing O-glycosyl compounds"/>
    <property type="evidence" value="ECO:0007669"/>
    <property type="project" value="InterPro"/>
</dbReference>
<evidence type="ECO:0000256" key="4">
    <source>
        <dbReference type="ARBA" id="ARBA00023295"/>
    </source>
</evidence>
<accession>A0A939GKZ0</accession>
<dbReference type="Proteomes" id="UP000664034">
    <property type="component" value="Unassembled WGS sequence"/>
</dbReference>
<evidence type="ECO:0000256" key="5">
    <source>
        <dbReference type="RuleBase" id="RU361187"/>
    </source>
</evidence>
<reference evidence="6" key="1">
    <citation type="submission" date="2021-03" db="EMBL/GenBank/DDBJ databases">
        <title>Fibrella sp. HMF5335 genome sequencing and assembly.</title>
        <authorList>
            <person name="Kang H."/>
            <person name="Kim H."/>
            <person name="Bae S."/>
            <person name="Joh K."/>
        </authorList>
    </citation>
    <scope>NUCLEOTIDE SEQUENCE</scope>
    <source>
        <strain evidence="6">HMF5335</strain>
    </source>
</reference>
<dbReference type="Pfam" id="PF04616">
    <property type="entry name" value="Glyco_hydro_43"/>
    <property type="match status" value="1"/>
</dbReference>
<comment type="caution">
    <text evidence="6">The sequence shown here is derived from an EMBL/GenBank/DDBJ whole genome shotgun (WGS) entry which is preliminary data.</text>
</comment>
<dbReference type="GO" id="GO:0005975">
    <property type="term" value="P:carbohydrate metabolic process"/>
    <property type="evidence" value="ECO:0007669"/>
    <property type="project" value="InterPro"/>
</dbReference>
<dbReference type="PANTHER" id="PTHR43817">
    <property type="entry name" value="GLYCOSYL HYDROLASE"/>
    <property type="match status" value="1"/>
</dbReference>